<dbReference type="EMBL" id="REGN01007151">
    <property type="protein sequence ID" value="RNA07122.1"/>
    <property type="molecule type" value="Genomic_DNA"/>
</dbReference>
<evidence type="ECO:0000313" key="2">
    <source>
        <dbReference type="Proteomes" id="UP000276133"/>
    </source>
</evidence>
<name>A0A3M7Q7I6_BRAPC</name>
<dbReference type="AlphaFoldDB" id="A0A3M7Q7I6"/>
<protein>
    <submittedName>
        <fullName evidence="1">Uncharacterized protein</fullName>
    </submittedName>
</protein>
<dbReference type="Proteomes" id="UP000276133">
    <property type="component" value="Unassembled WGS sequence"/>
</dbReference>
<keyword evidence="2" id="KW-1185">Reference proteome</keyword>
<comment type="caution">
    <text evidence="1">The sequence shown here is derived from an EMBL/GenBank/DDBJ whole genome shotgun (WGS) entry which is preliminary data.</text>
</comment>
<proteinExistence type="predicted"/>
<reference evidence="1 2" key="1">
    <citation type="journal article" date="2018" name="Sci. Rep.">
        <title>Genomic signatures of local adaptation to the degree of environmental predictability in rotifers.</title>
        <authorList>
            <person name="Franch-Gras L."/>
            <person name="Hahn C."/>
            <person name="Garcia-Roger E.M."/>
            <person name="Carmona M.J."/>
            <person name="Serra M."/>
            <person name="Gomez A."/>
        </authorList>
    </citation>
    <scope>NUCLEOTIDE SEQUENCE [LARGE SCALE GENOMIC DNA]</scope>
    <source>
        <strain evidence="1">HYR1</strain>
    </source>
</reference>
<gene>
    <name evidence="1" type="ORF">BpHYR1_009273</name>
</gene>
<organism evidence="1 2">
    <name type="scientific">Brachionus plicatilis</name>
    <name type="common">Marine rotifer</name>
    <name type="synonym">Brachionus muelleri</name>
    <dbReference type="NCBI Taxonomy" id="10195"/>
    <lineage>
        <taxon>Eukaryota</taxon>
        <taxon>Metazoa</taxon>
        <taxon>Spiralia</taxon>
        <taxon>Gnathifera</taxon>
        <taxon>Rotifera</taxon>
        <taxon>Eurotatoria</taxon>
        <taxon>Monogononta</taxon>
        <taxon>Pseudotrocha</taxon>
        <taxon>Ploima</taxon>
        <taxon>Brachionidae</taxon>
        <taxon>Brachionus</taxon>
    </lineage>
</organism>
<evidence type="ECO:0000313" key="1">
    <source>
        <dbReference type="EMBL" id="RNA07122.1"/>
    </source>
</evidence>
<sequence length="65" mass="7550">MAYEISRDIHHIGTLTLCYCLGMLSVCSNRKQINNDNDWTNPFVLLFLSEKCHMENSDMLLELTI</sequence>
<accession>A0A3M7Q7I6</accession>